<feature type="transmembrane region" description="Helical" evidence="1">
    <location>
        <begin position="20"/>
        <end position="40"/>
    </location>
</feature>
<feature type="transmembrane region" description="Helical" evidence="1">
    <location>
        <begin position="131"/>
        <end position="148"/>
    </location>
</feature>
<dbReference type="Proteomes" id="UP000043316">
    <property type="component" value="Unassembled WGS sequence"/>
</dbReference>
<dbReference type="GeneID" id="61814092"/>
<sequence length="156" mass="17498">MRALFSSSAFSSSATTPVPVLIAGTAIIATHFVGLLLLVAELGWGGIGAFINESLQSWDSSFILVMSIFLLLLEIACGVGVCRRQNWARWCYLLCQILVIIYLLVVSFDWLLLDVFRIEGDSNAEILHSLLMQKIPDVVIIGLLFFPWHRYFHHSK</sequence>
<evidence type="ECO:0000256" key="1">
    <source>
        <dbReference type="SAM" id="Phobius"/>
    </source>
</evidence>
<keyword evidence="1" id="KW-0812">Transmembrane</keyword>
<accession>A0A0H5LX40</accession>
<proteinExistence type="predicted"/>
<evidence type="ECO:0000313" key="3">
    <source>
        <dbReference type="Proteomes" id="UP000043316"/>
    </source>
</evidence>
<evidence type="ECO:0000313" key="2">
    <source>
        <dbReference type="EMBL" id="CRY55729.1"/>
    </source>
</evidence>
<gene>
    <name evidence="2" type="primary">ybjO</name>
    <name evidence="2" type="ORF">ERS008476_02734</name>
</gene>
<feature type="transmembrane region" description="Helical" evidence="1">
    <location>
        <begin position="60"/>
        <end position="81"/>
    </location>
</feature>
<dbReference type="EMBL" id="CWJI01000008">
    <property type="protein sequence ID" value="CRY55729.1"/>
    <property type="molecule type" value="Genomic_DNA"/>
</dbReference>
<dbReference type="AlphaFoldDB" id="A0A0H5LX40"/>
<keyword evidence="1" id="KW-0472">Membrane</keyword>
<protein>
    <submittedName>
        <fullName evidence="2">Glycine/betaine ABC transporter permease</fullName>
    </submittedName>
</protein>
<reference evidence="3" key="1">
    <citation type="submission" date="2015-03" db="EMBL/GenBank/DDBJ databases">
        <authorList>
            <consortium name="Pathogen Informatics"/>
        </authorList>
    </citation>
    <scope>NUCLEOTIDE SEQUENCE [LARGE SCALE GENOMIC DNA]</scope>
    <source>
        <strain evidence="3">R148</strain>
    </source>
</reference>
<keyword evidence="1" id="KW-1133">Transmembrane helix</keyword>
<dbReference type="RefSeq" id="WP_019209464.1">
    <property type="nucleotide sequence ID" value="NZ_CWJI01000008.1"/>
</dbReference>
<name>A0A0H5LX40_YERIN</name>
<feature type="transmembrane region" description="Helical" evidence="1">
    <location>
        <begin position="90"/>
        <end position="111"/>
    </location>
</feature>
<dbReference type="Pfam" id="PF10767">
    <property type="entry name" value="YbjO_DH-like"/>
    <property type="match status" value="1"/>
</dbReference>
<dbReference type="InterPro" id="IPR019703">
    <property type="entry name" value="YbjO_DH-like"/>
</dbReference>
<organism evidence="2 3">
    <name type="scientific">Yersinia intermedia</name>
    <dbReference type="NCBI Taxonomy" id="631"/>
    <lineage>
        <taxon>Bacteria</taxon>
        <taxon>Pseudomonadati</taxon>
        <taxon>Pseudomonadota</taxon>
        <taxon>Gammaproteobacteria</taxon>
        <taxon>Enterobacterales</taxon>
        <taxon>Yersiniaceae</taxon>
        <taxon>Yersinia</taxon>
    </lineage>
</organism>